<dbReference type="Gene3D" id="2.10.260.10">
    <property type="match status" value="1"/>
</dbReference>
<dbReference type="InterPro" id="IPR037914">
    <property type="entry name" value="SpoVT-AbrB_sf"/>
</dbReference>
<dbReference type="GO" id="GO:0003677">
    <property type="term" value="F:DNA binding"/>
    <property type="evidence" value="ECO:0007669"/>
    <property type="project" value="InterPro"/>
</dbReference>
<feature type="domain" description="SpoVT-AbrB" evidence="1">
    <location>
        <begin position="6"/>
        <end position="49"/>
    </location>
</feature>
<organism evidence="2">
    <name type="scientific">Ligilactobacillus agilis</name>
    <dbReference type="NCBI Taxonomy" id="1601"/>
    <lineage>
        <taxon>Bacteria</taxon>
        <taxon>Bacillati</taxon>
        <taxon>Bacillota</taxon>
        <taxon>Bacilli</taxon>
        <taxon>Lactobacillales</taxon>
        <taxon>Lactobacillaceae</taxon>
        <taxon>Ligilactobacillus</taxon>
    </lineage>
</organism>
<comment type="caution">
    <text evidence="2">The sequence shown here is derived from an EMBL/GenBank/DDBJ whole genome shotgun (WGS) entry which is preliminary data.</text>
</comment>
<dbReference type="Proteomes" id="UP000494265">
    <property type="component" value="Unassembled WGS sequence"/>
</dbReference>
<dbReference type="GO" id="GO:0097351">
    <property type="term" value="F:toxin sequestering activity"/>
    <property type="evidence" value="ECO:0007669"/>
    <property type="project" value="InterPro"/>
</dbReference>
<dbReference type="PANTHER" id="PTHR40516">
    <property type="entry name" value="ANTITOXIN CHPS-RELATED"/>
    <property type="match status" value="1"/>
</dbReference>
<dbReference type="RefSeq" id="WP_172584021.1">
    <property type="nucleotide sequence ID" value="NZ_BLAM01000017.1"/>
</dbReference>
<gene>
    <name evidence="2" type="ORF">SY212_01370</name>
</gene>
<dbReference type="PANTHER" id="PTHR40516:SF1">
    <property type="entry name" value="ANTITOXIN CHPS-RELATED"/>
    <property type="match status" value="1"/>
</dbReference>
<proteinExistence type="predicted"/>
<name>A0A6F9XIS0_9LACO</name>
<evidence type="ECO:0000259" key="1">
    <source>
        <dbReference type="SMART" id="SM00966"/>
    </source>
</evidence>
<dbReference type="Pfam" id="PF04014">
    <property type="entry name" value="MazE_antitoxin"/>
    <property type="match status" value="1"/>
</dbReference>
<dbReference type="InterPro" id="IPR007159">
    <property type="entry name" value="SpoVT-AbrB_dom"/>
</dbReference>
<accession>A0A6F9XIS0</accession>
<dbReference type="SUPFAM" id="SSF89447">
    <property type="entry name" value="AbrB/MazE/MraZ-like"/>
    <property type="match status" value="1"/>
</dbReference>
<dbReference type="EMBL" id="BLAM01000017">
    <property type="protein sequence ID" value="GET05107.1"/>
    <property type="molecule type" value="Genomic_DNA"/>
</dbReference>
<dbReference type="AlphaFoldDB" id="A0A6F9XIS0"/>
<dbReference type="InterPro" id="IPR039052">
    <property type="entry name" value="Antitox_PemI-like"/>
</dbReference>
<evidence type="ECO:0000313" key="2">
    <source>
        <dbReference type="EMBL" id="GET05107.1"/>
    </source>
</evidence>
<reference evidence="2" key="1">
    <citation type="submission" date="2019-10" db="EMBL/GenBank/DDBJ databases">
        <title>Lactobacillus agilis SY212 Whole Genome Sequencing Project.</title>
        <authorList>
            <person name="Suzuki S."/>
            <person name="Endo A."/>
            <person name="Maeno S."/>
            <person name="Shiwa Y."/>
            <person name="Matsutani M."/>
            <person name="Kajikawa A."/>
        </authorList>
    </citation>
    <scope>NUCLEOTIDE SEQUENCE</scope>
    <source>
        <strain evidence="2">SY212</strain>
    </source>
</reference>
<protein>
    <submittedName>
        <fullName evidence="2">PbsX family transcriptional regulator</fullName>
    </submittedName>
</protein>
<sequence length="84" mass="9728">MLLTLKKWGNSSAIRIPKSLLEEVGIHDDASFEAEVKDGSIVLKEKKEVENLEELFSDFDTESYFRNKDTLEYDWGEPQGKELF</sequence>
<dbReference type="SMART" id="SM00966">
    <property type="entry name" value="SpoVT_AbrB"/>
    <property type="match status" value="1"/>
</dbReference>